<dbReference type="InterPro" id="IPR019734">
    <property type="entry name" value="TPR_rpt"/>
</dbReference>
<protein>
    <submittedName>
        <fullName evidence="2">Uncharacterized protein</fullName>
    </submittedName>
</protein>
<name>A0A806JZH8_9BACT</name>
<dbReference type="Gene3D" id="1.25.40.10">
    <property type="entry name" value="Tetratricopeptide repeat domain"/>
    <property type="match status" value="1"/>
</dbReference>
<sequence>MTIDEIIKIINDYKLSEPERRLFQSKTQDYKTYDIEINKHLRYLIDIIIKHICEQDNNINWKPIIFTKPMFSFNAGSLSINDECKLFIFDSNVVNYAAIIAQLIGKYIPKYKTGIIPSIDDENVSQINVIIDTDNYNIFKNIILRINGVLCDPLSELYKINTDYLTLDKTTEQLRDSILLFLIGHEIAHVLLNHKSSKDKNTLWGVVKNWVDREAAADILGYELMKAAMSKIYPNIKYQAEFNLGFEIYLKCFALGELMSFVLRHNNKRKRKSFFGKTHPDAGGSRLDTLRKVVEINIPKDINEENDDTICESQMEIGSFHYIMDISNTVFDAYEKILVDEILGFAKLFNKQDVKKENYFNMLEEKIKKSTGNNNESCDFYNWKAGKLTKALVEFTNRDFGVNFYYVLSALHCYEYEKYYFRMFSCIGQSSFFAEGVFWIEEKIYIKAKELFKRVYKEEPDNYLVEFALGYTYSKIGDMYFFKKDYYNSLKYYDLSIEISPIIRRKTYKHRCIINKKLHNKDIAAKDKKIYDILQLVPNTREITKEFINHLN</sequence>
<dbReference type="EMBL" id="JQ844203">
    <property type="protein sequence ID" value="AGS52626.1"/>
    <property type="molecule type" value="Genomic_DNA"/>
</dbReference>
<dbReference type="PROSITE" id="PS50005">
    <property type="entry name" value="TPR"/>
    <property type="match status" value="1"/>
</dbReference>
<organism evidence="2">
    <name type="scientific">uncultured bacterium contig00043</name>
    <dbReference type="NCBI Taxonomy" id="1181530"/>
    <lineage>
        <taxon>Bacteria</taxon>
        <taxon>environmental samples</taxon>
    </lineage>
</organism>
<proteinExistence type="predicted"/>
<keyword evidence="1" id="KW-0802">TPR repeat</keyword>
<reference evidence="2" key="1">
    <citation type="submission" date="2012-03" db="EMBL/GenBank/DDBJ databases">
        <title>Functional metagenomics reveals considerable lignocellulase gene clusters in the gut microbiome of a wood-feeding higher termite.</title>
        <authorList>
            <person name="Liu N."/>
        </authorList>
    </citation>
    <scope>NUCLEOTIDE SEQUENCE</scope>
</reference>
<dbReference type="AlphaFoldDB" id="A0A806JZH8"/>
<feature type="repeat" description="TPR" evidence="1">
    <location>
        <begin position="470"/>
        <end position="503"/>
    </location>
</feature>
<evidence type="ECO:0000256" key="1">
    <source>
        <dbReference type="PROSITE-ProRule" id="PRU00339"/>
    </source>
</evidence>
<accession>A0A806JZH8</accession>
<dbReference type="SUPFAM" id="SSF48452">
    <property type="entry name" value="TPR-like"/>
    <property type="match status" value="1"/>
</dbReference>
<evidence type="ECO:0000313" key="2">
    <source>
        <dbReference type="EMBL" id="AGS52626.1"/>
    </source>
</evidence>
<dbReference type="InterPro" id="IPR011990">
    <property type="entry name" value="TPR-like_helical_dom_sf"/>
</dbReference>